<evidence type="ECO:0000313" key="3">
    <source>
        <dbReference type="EMBL" id="GAA3959782.1"/>
    </source>
</evidence>
<accession>A0ABP7P4V1</accession>
<organism evidence="3 4">
    <name type="scientific">Allohahella marinimesophila</name>
    <dbReference type="NCBI Taxonomy" id="1054972"/>
    <lineage>
        <taxon>Bacteria</taxon>
        <taxon>Pseudomonadati</taxon>
        <taxon>Pseudomonadota</taxon>
        <taxon>Gammaproteobacteria</taxon>
        <taxon>Oceanospirillales</taxon>
        <taxon>Hahellaceae</taxon>
        <taxon>Allohahella</taxon>
    </lineage>
</organism>
<comment type="similarity">
    <text evidence="1">Belongs to the inositol monophosphatase superfamily.</text>
</comment>
<protein>
    <submittedName>
        <fullName evidence="3">Inositol monophosphatase family protein</fullName>
    </submittedName>
</protein>
<dbReference type="EMBL" id="BAABBO010000007">
    <property type="protein sequence ID" value="GAA3959782.1"/>
    <property type="molecule type" value="Genomic_DNA"/>
</dbReference>
<keyword evidence="4" id="KW-1185">Reference proteome</keyword>
<dbReference type="Pfam" id="PF00459">
    <property type="entry name" value="Inositol_P"/>
    <property type="match status" value="1"/>
</dbReference>
<dbReference type="Proteomes" id="UP001501337">
    <property type="component" value="Unassembled WGS sequence"/>
</dbReference>
<dbReference type="SUPFAM" id="SSF56655">
    <property type="entry name" value="Carbohydrate phosphatase"/>
    <property type="match status" value="1"/>
</dbReference>
<sequence length="314" mass="33891">MQPAVNIVVRTLRNTREHLIDLVNRESLTFSDQQEVSELIRRVNESFHQDVSRAIERAYPRHTVIAAGGSASDSKLGSAGKAGKFGKAKDASKDERKPNEAEQLAALTWELMPVHNPISMVRGWSDWGLSLVAKRGDDIEHAIYFEPITGVEYTASRGKSASKDDRRIRISPQVDLSLSLLTGNPVDNITVEKSEADGDNAGEAEKQDYTSNLKALTTLAFGFRPGFNAPLALLQAASNQVDAAVLSRVDMSECAAAAFIAQEAGALLTRFDGTPINSRTNPRSTAGSAAKATLICANAKLTKTLLGQLNSSQR</sequence>
<name>A0ABP7P4V1_9GAMM</name>
<feature type="region of interest" description="Disordered" evidence="2">
    <location>
        <begin position="70"/>
        <end position="100"/>
    </location>
</feature>
<dbReference type="InterPro" id="IPR000760">
    <property type="entry name" value="Inositol_monophosphatase-like"/>
</dbReference>
<dbReference type="PRINTS" id="PR00377">
    <property type="entry name" value="IMPHPHTASES"/>
</dbReference>
<gene>
    <name evidence="3" type="ORF">GCM10022278_17510</name>
</gene>
<evidence type="ECO:0000256" key="1">
    <source>
        <dbReference type="ARBA" id="ARBA00009759"/>
    </source>
</evidence>
<feature type="compositionally biased region" description="Low complexity" evidence="2">
    <location>
        <begin position="70"/>
        <end position="82"/>
    </location>
</feature>
<comment type="caution">
    <text evidence="3">The sequence shown here is derived from an EMBL/GenBank/DDBJ whole genome shotgun (WGS) entry which is preliminary data.</text>
</comment>
<reference evidence="4" key="1">
    <citation type="journal article" date="2019" name="Int. J. Syst. Evol. Microbiol.">
        <title>The Global Catalogue of Microorganisms (GCM) 10K type strain sequencing project: providing services to taxonomists for standard genome sequencing and annotation.</title>
        <authorList>
            <consortium name="The Broad Institute Genomics Platform"/>
            <consortium name="The Broad Institute Genome Sequencing Center for Infectious Disease"/>
            <person name="Wu L."/>
            <person name="Ma J."/>
        </authorList>
    </citation>
    <scope>NUCLEOTIDE SEQUENCE [LARGE SCALE GENOMIC DNA]</scope>
    <source>
        <strain evidence="4">JCM 17555</strain>
    </source>
</reference>
<evidence type="ECO:0000256" key="2">
    <source>
        <dbReference type="SAM" id="MobiDB-lite"/>
    </source>
</evidence>
<evidence type="ECO:0000313" key="4">
    <source>
        <dbReference type="Proteomes" id="UP001501337"/>
    </source>
</evidence>
<dbReference type="PANTHER" id="PTHR20854">
    <property type="entry name" value="INOSITOL MONOPHOSPHATASE"/>
    <property type="match status" value="1"/>
</dbReference>
<dbReference type="Gene3D" id="3.40.190.80">
    <property type="match status" value="1"/>
</dbReference>
<feature type="compositionally biased region" description="Basic and acidic residues" evidence="2">
    <location>
        <begin position="87"/>
        <end position="100"/>
    </location>
</feature>
<dbReference type="RefSeq" id="WP_344805370.1">
    <property type="nucleotide sequence ID" value="NZ_BAABBO010000007.1"/>
</dbReference>
<dbReference type="PANTHER" id="PTHR20854:SF4">
    <property type="entry name" value="INOSITOL-1-MONOPHOSPHATASE-RELATED"/>
    <property type="match status" value="1"/>
</dbReference>
<proteinExistence type="inferred from homology"/>